<dbReference type="EMBL" id="BDGG01000005">
    <property type="protein sequence ID" value="GAU99587.1"/>
    <property type="molecule type" value="Genomic_DNA"/>
</dbReference>
<dbReference type="Proteomes" id="UP000186922">
    <property type="component" value="Unassembled WGS sequence"/>
</dbReference>
<gene>
    <name evidence="2" type="primary">RvY_10562-1</name>
    <name evidence="2" type="synonym">RvY_10562.1</name>
    <name evidence="2" type="ORF">RvY_10562</name>
</gene>
<accession>A0A1D1VIJ5</accession>
<comment type="caution">
    <text evidence="2">The sequence shown here is derived from an EMBL/GenBank/DDBJ whole genome shotgun (WGS) entry which is preliminary data.</text>
</comment>
<evidence type="ECO:0000256" key="1">
    <source>
        <dbReference type="SAM" id="MobiDB-lite"/>
    </source>
</evidence>
<protein>
    <submittedName>
        <fullName evidence="2">Uncharacterized protein</fullName>
    </submittedName>
</protein>
<feature type="region of interest" description="Disordered" evidence="1">
    <location>
        <begin position="48"/>
        <end position="138"/>
    </location>
</feature>
<evidence type="ECO:0000313" key="3">
    <source>
        <dbReference type="Proteomes" id="UP000186922"/>
    </source>
</evidence>
<organism evidence="2 3">
    <name type="scientific">Ramazzottius varieornatus</name>
    <name type="common">Water bear</name>
    <name type="synonym">Tardigrade</name>
    <dbReference type="NCBI Taxonomy" id="947166"/>
    <lineage>
        <taxon>Eukaryota</taxon>
        <taxon>Metazoa</taxon>
        <taxon>Ecdysozoa</taxon>
        <taxon>Tardigrada</taxon>
        <taxon>Eutardigrada</taxon>
        <taxon>Parachela</taxon>
        <taxon>Hypsibioidea</taxon>
        <taxon>Ramazzottiidae</taxon>
        <taxon>Ramazzottius</taxon>
    </lineage>
</organism>
<evidence type="ECO:0000313" key="2">
    <source>
        <dbReference type="EMBL" id="GAU99587.1"/>
    </source>
</evidence>
<proteinExistence type="predicted"/>
<feature type="compositionally biased region" description="Basic and acidic residues" evidence="1">
    <location>
        <begin position="48"/>
        <end position="59"/>
    </location>
</feature>
<reference evidence="2 3" key="1">
    <citation type="journal article" date="2016" name="Nat. Commun.">
        <title>Extremotolerant tardigrade genome and improved radiotolerance of human cultured cells by tardigrade-unique protein.</title>
        <authorList>
            <person name="Hashimoto T."/>
            <person name="Horikawa D.D."/>
            <person name="Saito Y."/>
            <person name="Kuwahara H."/>
            <person name="Kozuka-Hata H."/>
            <person name="Shin-I T."/>
            <person name="Minakuchi Y."/>
            <person name="Ohishi K."/>
            <person name="Motoyama A."/>
            <person name="Aizu T."/>
            <person name="Enomoto A."/>
            <person name="Kondo K."/>
            <person name="Tanaka S."/>
            <person name="Hara Y."/>
            <person name="Koshikawa S."/>
            <person name="Sagara H."/>
            <person name="Miura T."/>
            <person name="Yokobori S."/>
            <person name="Miyagawa K."/>
            <person name="Suzuki Y."/>
            <person name="Kubo T."/>
            <person name="Oyama M."/>
            <person name="Kohara Y."/>
            <person name="Fujiyama A."/>
            <person name="Arakawa K."/>
            <person name="Katayama T."/>
            <person name="Toyoda A."/>
            <person name="Kunieda T."/>
        </authorList>
    </citation>
    <scope>NUCLEOTIDE SEQUENCE [LARGE SCALE GENOMIC DNA]</scope>
    <source>
        <strain evidence="2 3">YOKOZUNA-1</strain>
    </source>
</reference>
<dbReference type="AlphaFoldDB" id="A0A1D1VIJ5"/>
<sequence>MDIFSHSFRFAHSYPSFGPRNALGGDGSCDQLVRIKQRELILENRRKQLCYGDKDETEHVGPGSVNRTSQVAAGTGEISNDEDEQASSTGSHSFDEAEDDPEEDGNDLLGGDVSELDEDLQPQDGFNPASEIPAVESSLLEATETSIAMNNSLDAAQNDWTDELDLSTT</sequence>
<name>A0A1D1VIJ5_RAMVA</name>
<feature type="compositionally biased region" description="Acidic residues" evidence="1">
    <location>
        <begin position="96"/>
        <end position="106"/>
    </location>
</feature>
<keyword evidence="3" id="KW-1185">Reference proteome</keyword>